<dbReference type="OrthoDB" id="271448at2759"/>
<dbReference type="AlphaFoldDB" id="A0A9P7K6D3"/>
<keyword evidence="2" id="KW-1185">Reference proteome</keyword>
<gene>
    <name evidence="1" type="ORF">DXG03_004316</name>
</gene>
<protein>
    <submittedName>
        <fullName evidence="1">Uncharacterized protein</fullName>
    </submittedName>
</protein>
<name>A0A9P7K6D3_9AGAR</name>
<evidence type="ECO:0000313" key="1">
    <source>
        <dbReference type="EMBL" id="KAG5637785.1"/>
    </source>
</evidence>
<accession>A0A9P7K6D3</accession>
<reference evidence="1" key="2">
    <citation type="submission" date="2021-10" db="EMBL/GenBank/DDBJ databases">
        <title>Phylogenomics reveals ancestral predisposition of the termite-cultivated fungus Termitomyces towards a domesticated lifestyle.</title>
        <authorList>
            <person name="Auxier B."/>
            <person name="Grum-Grzhimaylo A."/>
            <person name="Cardenas M.E."/>
            <person name="Lodge J.D."/>
            <person name="Laessoe T."/>
            <person name="Pedersen O."/>
            <person name="Smith M.E."/>
            <person name="Kuyper T.W."/>
            <person name="Franco-Molano E.A."/>
            <person name="Baroni T.J."/>
            <person name="Aanen D.K."/>
        </authorList>
    </citation>
    <scope>NUCLEOTIDE SEQUENCE</scope>
    <source>
        <strain evidence="1">AP01</strain>
        <tissue evidence="1">Mycelium</tissue>
    </source>
</reference>
<proteinExistence type="predicted"/>
<dbReference type="EMBL" id="JABCKV010002586">
    <property type="protein sequence ID" value="KAG5637785.1"/>
    <property type="molecule type" value="Genomic_DNA"/>
</dbReference>
<dbReference type="Proteomes" id="UP000775547">
    <property type="component" value="Unassembled WGS sequence"/>
</dbReference>
<organism evidence="1 2">
    <name type="scientific">Asterophora parasitica</name>
    <dbReference type="NCBI Taxonomy" id="117018"/>
    <lineage>
        <taxon>Eukaryota</taxon>
        <taxon>Fungi</taxon>
        <taxon>Dikarya</taxon>
        <taxon>Basidiomycota</taxon>
        <taxon>Agaricomycotina</taxon>
        <taxon>Agaricomycetes</taxon>
        <taxon>Agaricomycetidae</taxon>
        <taxon>Agaricales</taxon>
        <taxon>Tricholomatineae</taxon>
        <taxon>Lyophyllaceae</taxon>
        <taxon>Asterophora</taxon>
    </lineage>
</organism>
<sequence>MHSQSLTIAGLQLLASSHCERNVLNVGISAQTGKRVAGGLGLAERAPIFRQEFAGTGTGVNDRDRSIVGNAYLTYTVPNNATYDATGYINFQQMWWVLLFLLRSSIHVLTTPLPVFVNLYYEFNNYLLDFVFPEKPNRKCDLYGKVHRAFEKTNLGG</sequence>
<comment type="caution">
    <text evidence="1">The sequence shown here is derived from an EMBL/GenBank/DDBJ whole genome shotgun (WGS) entry which is preliminary data.</text>
</comment>
<evidence type="ECO:0000313" key="2">
    <source>
        <dbReference type="Proteomes" id="UP000775547"/>
    </source>
</evidence>
<reference evidence="1" key="1">
    <citation type="submission" date="2020-07" db="EMBL/GenBank/DDBJ databases">
        <authorList>
            <person name="Nieuwenhuis M."/>
            <person name="Van De Peppel L.J.J."/>
        </authorList>
    </citation>
    <scope>NUCLEOTIDE SEQUENCE</scope>
    <source>
        <strain evidence="1">AP01</strain>
        <tissue evidence="1">Mycelium</tissue>
    </source>
</reference>